<keyword evidence="2" id="KW-1185">Reference proteome</keyword>
<dbReference type="EMBL" id="BMAU01021169">
    <property type="protein sequence ID" value="GFX92877.1"/>
    <property type="molecule type" value="Genomic_DNA"/>
</dbReference>
<name>A0A8X6RPL1_TRICX</name>
<gene>
    <name evidence="1" type="ORF">TNCV_4014861</name>
</gene>
<sequence length="127" mass="14065">MHVHLFKIGLADSPLCPLCKSGPMTEVHLSDCPTLLYVISQDHCGVLVPVRVTSALCPRGRWRATIVHCNNVVMVVNDAVLPSQEFESWKPVESRNVKGRIHVKRGEADNLHFGMVWKFGKPSPVAA</sequence>
<organism evidence="1 2">
    <name type="scientific">Trichonephila clavipes</name>
    <name type="common">Golden silk orbweaver</name>
    <name type="synonym">Nephila clavipes</name>
    <dbReference type="NCBI Taxonomy" id="2585209"/>
    <lineage>
        <taxon>Eukaryota</taxon>
        <taxon>Metazoa</taxon>
        <taxon>Ecdysozoa</taxon>
        <taxon>Arthropoda</taxon>
        <taxon>Chelicerata</taxon>
        <taxon>Arachnida</taxon>
        <taxon>Araneae</taxon>
        <taxon>Araneomorphae</taxon>
        <taxon>Entelegynae</taxon>
        <taxon>Araneoidea</taxon>
        <taxon>Nephilidae</taxon>
        <taxon>Trichonephila</taxon>
    </lineage>
</organism>
<proteinExistence type="predicted"/>
<dbReference type="Proteomes" id="UP000887159">
    <property type="component" value="Unassembled WGS sequence"/>
</dbReference>
<comment type="caution">
    <text evidence="1">The sequence shown here is derived from an EMBL/GenBank/DDBJ whole genome shotgun (WGS) entry which is preliminary data.</text>
</comment>
<reference evidence="1" key="1">
    <citation type="submission" date="2020-08" db="EMBL/GenBank/DDBJ databases">
        <title>Multicomponent nature underlies the extraordinary mechanical properties of spider dragline silk.</title>
        <authorList>
            <person name="Kono N."/>
            <person name="Nakamura H."/>
            <person name="Mori M."/>
            <person name="Yoshida Y."/>
            <person name="Ohtoshi R."/>
            <person name="Malay A.D."/>
            <person name="Moran D.A.P."/>
            <person name="Tomita M."/>
            <person name="Numata K."/>
            <person name="Arakawa K."/>
        </authorList>
    </citation>
    <scope>NUCLEOTIDE SEQUENCE</scope>
</reference>
<evidence type="ECO:0000313" key="1">
    <source>
        <dbReference type="EMBL" id="GFX92877.1"/>
    </source>
</evidence>
<evidence type="ECO:0000313" key="2">
    <source>
        <dbReference type="Proteomes" id="UP000887159"/>
    </source>
</evidence>
<accession>A0A8X6RPL1</accession>
<protein>
    <submittedName>
        <fullName evidence="1">Uncharacterized protein</fullName>
    </submittedName>
</protein>
<dbReference type="AlphaFoldDB" id="A0A8X6RPL1"/>